<dbReference type="InterPro" id="IPR042183">
    <property type="entry name" value="MmgE/PrpD_sf_1"/>
</dbReference>
<evidence type="ECO:0000256" key="1">
    <source>
        <dbReference type="ARBA" id="ARBA00006174"/>
    </source>
</evidence>
<dbReference type="InterPro" id="IPR036148">
    <property type="entry name" value="MmgE/PrpD_sf"/>
</dbReference>
<dbReference type="SUPFAM" id="SSF103378">
    <property type="entry name" value="2-methylcitrate dehydratase PrpD"/>
    <property type="match status" value="1"/>
</dbReference>
<feature type="domain" description="MmgE/PrpD N-terminal" evidence="2">
    <location>
        <begin position="16"/>
        <end position="259"/>
    </location>
</feature>
<dbReference type="PANTHER" id="PTHR16943:SF8">
    <property type="entry name" value="2-METHYLCITRATE DEHYDRATASE"/>
    <property type="match status" value="1"/>
</dbReference>
<reference evidence="4 5" key="1">
    <citation type="journal article" date="2021" name="Nat. Commun.">
        <title>Genetic determinants of endophytism in the Arabidopsis root mycobiome.</title>
        <authorList>
            <person name="Mesny F."/>
            <person name="Miyauchi S."/>
            <person name="Thiergart T."/>
            <person name="Pickel B."/>
            <person name="Atanasova L."/>
            <person name="Karlsson M."/>
            <person name="Huettel B."/>
            <person name="Barry K.W."/>
            <person name="Haridas S."/>
            <person name="Chen C."/>
            <person name="Bauer D."/>
            <person name="Andreopoulos W."/>
            <person name="Pangilinan J."/>
            <person name="LaButti K."/>
            <person name="Riley R."/>
            <person name="Lipzen A."/>
            <person name="Clum A."/>
            <person name="Drula E."/>
            <person name="Henrissat B."/>
            <person name="Kohler A."/>
            <person name="Grigoriev I.V."/>
            <person name="Martin F.M."/>
            <person name="Hacquard S."/>
        </authorList>
    </citation>
    <scope>NUCLEOTIDE SEQUENCE [LARGE SCALE GENOMIC DNA]</scope>
    <source>
        <strain evidence="4 5">MPI-SDFR-AT-0080</strain>
    </source>
</reference>
<evidence type="ECO:0000313" key="5">
    <source>
        <dbReference type="Proteomes" id="UP000774617"/>
    </source>
</evidence>
<accession>A0ABQ8GRH0</accession>
<organism evidence="4 5">
    <name type="scientific">Macrophomina phaseolina</name>
    <dbReference type="NCBI Taxonomy" id="35725"/>
    <lineage>
        <taxon>Eukaryota</taxon>
        <taxon>Fungi</taxon>
        <taxon>Dikarya</taxon>
        <taxon>Ascomycota</taxon>
        <taxon>Pezizomycotina</taxon>
        <taxon>Dothideomycetes</taxon>
        <taxon>Dothideomycetes incertae sedis</taxon>
        <taxon>Botryosphaeriales</taxon>
        <taxon>Botryosphaeriaceae</taxon>
        <taxon>Macrophomina</taxon>
    </lineage>
</organism>
<evidence type="ECO:0000259" key="3">
    <source>
        <dbReference type="Pfam" id="PF19305"/>
    </source>
</evidence>
<dbReference type="InterPro" id="IPR005656">
    <property type="entry name" value="MmgE_PrpD"/>
</dbReference>
<dbReference type="Proteomes" id="UP000774617">
    <property type="component" value="Unassembled WGS sequence"/>
</dbReference>
<proteinExistence type="inferred from homology"/>
<gene>
    <name evidence="4" type="ORF">B0J12DRAFT_715699</name>
</gene>
<dbReference type="InterPro" id="IPR045336">
    <property type="entry name" value="MmgE_PrpD_N"/>
</dbReference>
<feature type="domain" description="MmgE/PrpD C-terminal" evidence="3">
    <location>
        <begin position="289"/>
        <end position="464"/>
    </location>
</feature>
<keyword evidence="5" id="KW-1185">Reference proteome</keyword>
<sequence length="488" mass="53442">MKHQLEHEVEGDGTTEQLAKWIVGLRADEVPPRVLERAKHLILDGLGCGLVGARVPWSEKMLDAVSQYEPDGPCSVIGSEKRFGPLAAAILNGSIIQATELDDYHSGGPLHSASIIIPTLLAAVEATKKDLRVSGRDLLVAAVAGFEVGPRAGIALYGPDMLTRGWHSGPIFGCPASAAAAASLFGLDVRQTESALGIACTQAGSLMVAQYEGMIKRAQHSFAARNGLFGAFLARGGYEGMRKVFERPYGGFLAMFSAGNGREPPYKVHEITAGLGDTWHTELIRIKLHACVGGSHGQIEVLERLQDKYPERFAREKLQHIRKINVHLSHAIYAHDGWVPESRPLTETGAQMNAAYIGAAQLTDRQVLLEQFSPAKLDDDLIWELIHKTECFHDPEFDKPDQATGARIQIEFDDGFIVEDSLPWPKGYDPIITNEDIRTKWRKLSRSVIDEERAQQIEDLVLGLDKADEAAIHKLCDLLTGPVRNAMA</sequence>
<dbReference type="InterPro" id="IPR045337">
    <property type="entry name" value="MmgE_PrpD_C"/>
</dbReference>
<comment type="similarity">
    <text evidence="1">Belongs to the PrpD family.</text>
</comment>
<name>A0ABQ8GRH0_9PEZI</name>
<dbReference type="PANTHER" id="PTHR16943">
    <property type="entry name" value="2-METHYLCITRATE DEHYDRATASE-RELATED"/>
    <property type="match status" value="1"/>
</dbReference>
<evidence type="ECO:0000259" key="2">
    <source>
        <dbReference type="Pfam" id="PF03972"/>
    </source>
</evidence>
<comment type="caution">
    <text evidence="4">The sequence shown here is derived from an EMBL/GenBank/DDBJ whole genome shotgun (WGS) entry which is preliminary data.</text>
</comment>
<evidence type="ECO:0008006" key="6">
    <source>
        <dbReference type="Google" id="ProtNLM"/>
    </source>
</evidence>
<dbReference type="EMBL" id="JAGTJR010000002">
    <property type="protein sequence ID" value="KAH7063085.1"/>
    <property type="molecule type" value="Genomic_DNA"/>
</dbReference>
<evidence type="ECO:0000313" key="4">
    <source>
        <dbReference type="EMBL" id="KAH7063085.1"/>
    </source>
</evidence>
<dbReference type="Pfam" id="PF03972">
    <property type="entry name" value="MmgE_PrpD_N"/>
    <property type="match status" value="1"/>
</dbReference>
<dbReference type="Pfam" id="PF19305">
    <property type="entry name" value="MmgE_PrpD_C"/>
    <property type="match status" value="1"/>
</dbReference>
<dbReference type="Gene3D" id="1.10.4100.10">
    <property type="entry name" value="2-methylcitrate dehydratase PrpD"/>
    <property type="match status" value="1"/>
</dbReference>
<protein>
    <recommendedName>
        <fullName evidence="6">MmgE/PrpD</fullName>
    </recommendedName>
</protein>